<gene>
    <name evidence="2" type="ORF">DRJ20_01645</name>
    <name evidence="3" type="ORF">DRJ26_01220</name>
</gene>
<dbReference type="Gene3D" id="3.30.1330.40">
    <property type="entry name" value="RutC-like"/>
    <property type="match status" value="1"/>
</dbReference>
<dbReference type="EMBL" id="QMRA01000012">
    <property type="protein sequence ID" value="RLE55030.1"/>
    <property type="molecule type" value="Genomic_DNA"/>
</dbReference>
<organism evidence="3 5">
    <name type="scientific">Thermoproteota archaeon</name>
    <dbReference type="NCBI Taxonomy" id="2056631"/>
    <lineage>
        <taxon>Archaea</taxon>
        <taxon>Thermoproteota</taxon>
    </lineage>
</organism>
<dbReference type="EMBL" id="QMQZ01000038">
    <property type="protein sequence ID" value="RLE51674.1"/>
    <property type="molecule type" value="Genomic_DNA"/>
</dbReference>
<dbReference type="CDD" id="cd00448">
    <property type="entry name" value="YjgF_YER057c_UK114_family"/>
    <property type="match status" value="1"/>
</dbReference>
<comment type="similarity">
    <text evidence="1">Belongs to the RutC family.</text>
</comment>
<dbReference type="SUPFAM" id="SSF55298">
    <property type="entry name" value="YjgF-like"/>
    <property type="match status" value="1"/>
</dbReference>
<name>A0A497F7X1_9CREN</name>
<dbReference type="Proteomes" id="UP000268446">
    <property type="component" value="Unassembled WGS sequence"/>
</dbReference>
<dbReference type="GO" id="GO:0019239">
    <property type="term" value="F:deaminase activity"/>
    <property type="evidence" value="ECO:0007669"/>
    <property type="project" value="TreeGrafter"/>
</dbReference>
<dbReference type="InterPro" id="IPR035959">
    <property type="entry name" value="RutC-like_sf"/>
</dbReference>
<reference evidence="4 5" key="1">
    <citation type="submission" date="2018-06" db="EMBL/GenBank/DDBJ databases">
        <title>Extensive metabolic versatility and redundancy in microbially diverse, dynamic hydrothermal sediments.</title>
        <authorList>
            <person name="Dombrowski N."/>
            <person name="Teske A."/>
            <person name="Baker B.J."/>
        </authorList>
    </citation>
    <scope>NUCLEOTIDE SEQUENCE [LARGE SCALE GENOMIC DNA]</scope>
    <source>
        <strain evidence="3">B20_G2</strain>
        <strain evidence="2">B29_G17</strain>
    </source>
</reference>
<protein>
    <submittedName>
        <fullName evidence="3">Deaminase</fullName>
    </submittedName>
</protein>
<dbReference type="NCBIfam" id="TIGR00004">
    <property type="entry name" value="Rid family detoxifying hydrolase"/>
    <property type="match status" value="1"/>
</dbReference>
<dbReference type="PANTHER" id="PTHR11803">
    <property type="entry name" value="2-IMINOBUTANOATE/2-IMINOPROPANOATE DEAMINASE RIDA"/>
    <property type="match status" value="1"/>
</dbReference>
<dbReference type="InterPro" id="IPR006175">
    <property type="entry name" value="YjgF/YER057c/UK114"/>
</dbReference>
<dbReference type="InterPro" id="IPR006056">
    <property type="entry name" value="RidA"/>
</dbReference>
<dbReference type="Proteomes" id="UP000269499">
    <property type="component" value="Unassembled WGS sequence"/>
</dbReference>
<proteinExistence type="inferred from homology"/>
<dbReference type="PANTHER" id="PTHR11803:SF39">
    <property type="entry name" value="2-IMINOBUTANOATE_2-IMINOPROPANOATE DEAMINASE"/>
    <property type="match status" value="1"/>
</dbReference>
<sequence>MKETVFAEKAPKPVGPYSQAIKVGKFLFISGQIPIDPKTGKLVDGGIKEQTRRVLENIKAIVEAAGFSMKDIVKVFVFLRDLKQFPEFNEEYANYFKDNPPARVTVGADIPKGSLLEVSAIAFKSEENE</sequence>
<dbReference type="GO" id="GO:0005829">
    <property type="term" value="C:cytosol"/>
    <property type="evidence" value="ECO:0007669"/>
    <property type="project" value="TreeGrafter"/>
</dbReference>
<dbReference type="Pfam" id="PF01042">
    <property type="entry name" value="Ribonuc_L-PSP"/>
    <property type="match status" value="1"/>
</dbReference>
<evidence type="ECO:0000313" key="5">
    <source>
        <dbReference type="Proteomes" id="UP000269499"/>
    </source>
</evidence>
<accession>A0A497F7X1</accession>
<evidence type="ECO:0000313" key="3">
    <source>
        <dbReference type="EMBL" id="RLE55030.1"/>
    </source>
</evidence>
<dbReference type="AlphaFoldDB" id="A0A497F7X1"/>
<evidence type="ECO:0000313" key="4">
    <source>
        <dbReference type="Proteomes" id="UP000268446"/>
    </source>
</evidence>
<dbReference type="FunFam" id="3.30.1330.40:FF:000001">
    <property type="entry name" value="L-PSP family endoribonuclease"/>
    <property type="match status" value="1"/>
</dbReference>
<evidence type="ECO:0000256" key="1">
    <source>
        <dbReference type="ARBA" id="ARBA00010552"/>
    </source>
</evidence>
<comment type="caution">
    <text evidence="3">The sequence shown here is derived from an EMBL/GenBank/DDBJ whole genome shotgun (WGS) entry which is preliminary data.</text>
</comment>
<evidence type="ECO:0000313" key="2">
    <source>
        <dbReference type="EMBL" id="RLE51674.1"/>
    </source>
</evidence>